<dbReference type="EMBL" id="JXAL01000006">
    <property type="protein sequence ID" value="KIL36702.1"/>
    <property type="molecule type" value="Genomic_DNA"/>
</dbReference>
<protein>
    <recommendedName>
        <fullName evidence="3">Flagellar protein FliT</fullName>
    </recommendedName>
</protein>
<organism evidence="1 2">
    <name type="scientific">Cohnella kolymensis</name>
    <dbReference type="NCBI Taxonomy" id="1590652"/>
    <lineage>
        <taxon>Bacteria</taxon>
        <taxon>Bacillati</taxon>
        <taxon>Bacillota</taxon>
        <taxon>Bacilli</taxon>
        <taxon>Bacillales</taxon>
        <taxon>Paenibacillaceae</taxon>
        <taxon>Cohnella</taxon>
    </lineage>
</organism>
<accession>A0ABR5A8F7</accession>
<evidence type="ECO:0008006" key="3">
    <source>
        <dbReference type="Google" id="ProtNLM"/>
    </source>
</evidence>
<keyword evidence="2" id="KW-1185">Reference proteome</keyword>
<dbReference type="Proteomes" id="UP000054526">
    <property type="component" value="Unassembled WGS sequence"/>
</dbReference>
<dbReference type="RefSeq" id="WP_041061317.1">
    <property type="nucleotide sequence ID" value="NZ_JXAL01000006.1"/>
</dbReference>
<sequence>MGASNQAGKAEAGITTPSVTESLRGLWQELISVTRRLAELDLNEDQSAEILIIGQQRQVELREQIDNIKSEANVSLHVDLVQECLDLERQFQMHLVDARERYRQPLSNLQQANQLRRVYTNFQQSDGIFVDRSQ</sequence>
<comment type="caution">
    <text evidence="1">The sequence shown here is derived from an EMBL/GenBank/DDBJ whole genome shotgun (WGS) entry which is preliminary data.</text>
</comment>
<proteinExistence type="predicted"/>
<reference evidence="1 2" key="1">
    <citation type="submission" date="2014-12" db="EMBL/GenBank/DDBJ databases">
        <title>Draft genome sequence of Cohnella kolymensis strain B-2846.</title>
        <authorList>
            <person name="Karlyshev A.V."/>
            <person name="Kudryashova E.B."/>
        </authorList>
    </citation>
    <scope>NUCLEOTIDE SEQUENCE [LARGE SCALE GENOMIC DNA]</scope>
    <source>
        <strain evidence="1 2">VKM B-2846</strain>
    </source>
</reference>
<gene>
    <name evidence="1" type="ORF">SD71_06800</name>
</gene>
<name>A0ABR5A8F7_9BACL</name>
<evidence type="ECO:0000313" key="1">
    <source>
        <dbReference type="EMBL" id="KIL36702.1"/>
    </source>
</evidence>
<evidence type="ECO:0000313" key="2">
    <source>
        <dbReference type="Proteomes" id="UP000054526"/>
    </source>
</evidence>